<feature type="domain" description="BPL/LPL catalytic" evidence="2">
    <location>
        <begin position="10"/>
        <end position="188"/>
    </location>
</feature>
<dbReference type="SUPFAM" id="SSF55681">
    <property type="entry name" value="Class II aaRS and biotin synthetases"/>
    <property type="match status" value="1"/>
</dbReference>
<comment type="caution">
    <text evidence="3">The sequence shown here is derived from an EMBL/GenBank/DDBJ whole genome shotgun (WGS) entry which is preliminary data.</text>
</comment>
<dbReference type="InterPro" id="IPR004143">
    <property type="entry name" value="BPL_LPL_catalytic"/>
</dbReference>
<dbReference type="RefSeq" id="WP_380806228.1">
    <property type="nucleotide sequence ID" value="NZ_JBHUIV010000025.1"/>
</dbReference>
<name>A0ABW5BFR5_9BACT</name>
<accession>A0ABW5BFR5</accession>
<organism evidence="3 4">
    <name type="scientific">Shivajiella indica</name>
    <dbReference type="NCBI Taxonomy" id="872115"/>
    <lineage>
        <taxon>Bacteria</taxon>
        <taxon>Pseudomonadati</taxon>
        <taxon>Bacteroidota</taxon>
        <taxon>Cytophagia</taxon>
        <taxon>Cytophagales</taxon>
        <taxon>Cyclobacteriaceae</taxon>
        <taxon>Shivajiella</taxon>
    </lineage>
</organism>
<dbReference type="EMBL" id="JBHUIV010000025">
    <property type="protein sequence ID" value="MFD2203581.1"/>
    <property type="molecule type" value="Genomic_DNA"/>
</dbReference>
<evidence type="ECO:0000259" key="2">
    <source>
        <dbReference type="PROSITE" id="PS51733"/>
    </source>
</evidence>
<dbReference type="CDD" id="cd16442">
    <property type="entry name" value="BPL"/>
    <property type="match status" value="1"/>
</dbReference>
<dbReference type="InterPro" id="IPR004408">
    <property type="entry name" value="Biotin_CoA_COase_ligase"/>
</dbReference>
<evidence type="ECO:0000313" key="3">
    <source>
        <dbReference type="EMBL" id="MFD2203581.1"/>
    </source>
</evidence>
<evidence type="ECO:0000313" key="4">
    <source>
        <dbReference type="Proteomes" id="UP001597414"/>
    </source>
</evidence>
<dbReference type="Proteomes" id="UP001597414">
    <property type="component" value="Unassembled WGS sequence"/>
</dbReference>
<dbReference type="Pfam" id="PF03099">
    <property type="entry name" value="BPL_LplA_LipB"/>
    <property type="match status" value="1"/>
</dbReference>
<protein>
    <submittedName>
        <fullName evidence="3">Biotin--[acetyl-CoA-carboxylase] ligase</fullName>
        <ecNumber evidence="3">6.3.4.15</ecNumber>
    </submittedName>
</protein>
<gene>
    <name evidence="3" type="ORF">ACFSKV_18515</name>
</gene>
<dbReference type="PANTHER" id="PTHR12835:SF5">
    <property type="entry name" value="BIOTIN--PROTEIN LIGASE"/>
    <property type="match status" value="1"/>
</dbReference>
<dbReference type="PANTHER" id="PTHR12835">
    <property type="entry name" value="BIOTIN PROTEIN LIGASE"/>
    <property type="match status" value="1"/>
</dbReference>
<reference evidence="4" key="1">
    <citation type="journal article" date="2019" name="Int. J. Syst. Evol. Microbiol.">
        <title>The Global Catalogue of Microorganisms (GCM) 10K type strain sequencing project: providing services to taxonomists for standard genome sequencing and annotation.</title>
        <authorList>
            <consortium name="The Broad Institute Genomics Platform"/>
            <consortium name="The Broad Institute Genome Sequencing Center for Infectious Disease"/>
            <person name="Wu L."/>
            <person name="Ma J."/>
        </authorList>
    </citation>
    <scope>NUCLEOTIDE SEQUENCE [LARGE SCALE GENOMIC DNA]</scope>
    <source>
        <strain evidence="4">KCTC 19812</strain>
    </source>
</reference>
<proteinExistence type="predicted"/>
<dbReference type="EC" id="6.3.4.15" evidence="3"/>
<evidence type="ECO:0000256" key="1">
    <source>
        <dbReference type="ARBA" id="ARBA00022598"/>
    </source>
</evidence>
<dbReference type="Gene3D" id="3.30.930.10">
    <property type="entry name" value="Bira Bifunctional Protein, Domain 2"/>
    <property type="match status" value="1"/>
</dbReference>
<keyword evidence="1 3" id="KW-0436">Ligase</keyword>
<dbReference type="NCBIfam" id="TIGR00121">
    <property type="entry name" value="birA_ligase"/>
    <property type="match status" value="1"/>
</dbReference>
<sequence length="251" mass="28964">MYKILANTLFLGKDIHYLTECHSTNDIAMEKIKTRELAEGSVIITDSQIKGRGQRGNRWWSEPGKNLTFSLVLQPHFLNPTEQFNLNMVISLAVWEVLSDDLDGIKIKWPNDIYHIEKGKIGGILIENLINQKGMDYSIVGIGLNVNQEMNELPMATSFLSLTGKVWERWEIFKSLISKIEKYYLQLKQGNINELKNLYLEKLFRLNQWCSYDDGGEFKGKIIGINKEGKLIIEKKDGSLNHYGFKEVKYL</sequence>
<keyword evidence="4" id="KW-1185">Reference proteome</keyword>
<dbReference type="GO" id="GO:0004077">
    <property type="term" value="F:biotin--[biotin carboxyl-carrier protein] ligase activity"/>
    <property type="evidence" value="ECO:0007669"/>
    <property type="project" value="UniProtKB-EC"/>
</dbReference>
<dbReference type="PROSITE" id="PS51733">
    <property type="entry name" value="BPL_LPL_CATALYTIC"/>
    <property type="match status" value="1"/>
</dbReference>
<dbReference type="InterPro" id="IPR045864">
    <property type="entry name" value="aa-tRNA-synth_II/BPL/LPL"/>
</dbReference>